<accession>A0A9N9DCP4</accession>
<proteinExistence type="predicted"/>
<dbReference type="EMBL" id="CAJVPL010003565">
    <property type="protein sequence ID" value="CAG8635060.1"/>
    <property type="molecule type" value="Genomic_DNA"/>
</dbReference>
<organism evidence="1 2">
    <name type="scientific">Ambispora gerdemannii</name>
    <dbReference type="NCBI Taxonomy" id="144530"/>
    <lineage>
        <taxon>Eukaryota</taxon>
        <taxon>Fungi</taxon>
        <taxon>Fungi incertae sedis</taxon>
        <taxon>Mucoromycota</taxon>
        <taxon>Glomeromycotina</taxon>
        <taxon>Glomeromycetes</taxon>
        <taxon>Archaeosporales</taxon>
        <taxon>Ambisporaceae</taxon>
        <taxon>Ambispora</taxon>
    </lineage>
</organism>
<keyword evidence="2" id="KW-1185">Reference proteome</keyword>
<protein>
    <submittedName>
        <fullName evidence="1">645_t:CDS:1</fullName>
    </submittedName>
</protein>
<sequence length="144" mass="16400">MLLIISEDWPVVPSAYKIHLFVAELRGQCSLTDCRSKQAGVNNKKTGLDELMETSKYDTSSCIITRVLLQPDMPPSIVNICLICCEQRIHCNHGLSSTNFLRDHCVADLETARRLYMEAYQMKNWDREDCFLGVRGRNKSDGTI</sequence>
<reference evidence="1" key="1">
    <citation type="submission" date="2021-06" db="EMBL/GenBank/DDBJ databases">
        <authorList>
            <person name="Kallberg Y."/>
            <person name="Tangrot J."/>
            <person name="Rosling A."/>
        </authorList>
    </citation>
    <scope>NUCLEOTIDE SEQUENCE</scope>
    <source>
        <strain evidence="1">MT106</strain>
    </source>
</reference>
<evidence type="ECO:0000313" key="2">
    <source>
        <dbReference type="Proteomes" id="UP000789831"/>
    </source>
</evidence>
<comment type="caution">
    <text evidence="1">The sequence shown here is derived from an EMBL/GenBank/DDBJ whole genome shotgun (WGS) entry which is preliminary data.</text>
</comment>
<dbReference type="AlphaFoldDB" id="A0A9N9DCP4"/>
<evidence type="ECO:0000313" key="1">
    <source>
        <dbReference type="EMBL" id="CAG8635060.1"/>
    </source>
</evidence>
<gene>
    <name evidence="1" type="ORF">AGERDE_LOCUS10707</name>
</gene>
<dbReference type="Proteomes" id="UP000789831">
    <property type="component" value="Unassembled WGS sequence"/>
</dbReference>
<name>A0A9N9DCP4_9GLOM</name>